<organism evidence="2 3">
    <name type="scientific">Ruminococcus bovis</name>
    <dbReference type="NCBI Taxonomy" id="2564099"/>
    <lineage>
        <taxon>Bacteria</taxon>
        <taxon>Bacillati</taxon>
        <taxon>Bacillota</taxon>
        <taxon>Clostridia</taxon>
        <taxon>Eubacteriales</taxon>
        <taxon>Oscillospiraceae</taxon>
        <taxon>Ruminococcus</taxon>
    </lineage>
</organism>
<dbReference type="AlphaFoldDB" id="A0A4P8Y024"/>
<dbReference type="RefSeq" id="WP_138156566.1">
    <property type="nucleotide sequence ID" value="NZ_CP039381.1"/>
</dbReference>
<dbReference type="OrthoDB" id="9798006at2"/>
<protein>
    <submittedName>
        <fullName evidence="2">N-acetyltransferase</fullName>
    </submittedName>
</protein>
<name>A0A4P8Y024_9FIRM</name>
<dbReference type="CDD" id="cd04301">
    <property type="entry name" value="NAT_SF"/>
    <property type="match status" value="1"/>
</dbReference>
<dbReference type="Pfam" id="PF13420">
    <property type="entry name" value="Acetyltransf_4"/>
    <property type="match status" value="1"/>
</dbReference>
<feature type="domain" description="N-acetyltransferase" evidence="1">
    <location>
        <begin position="3"/>
        <end position="156"/>
    </location>
</feature>
<dbReference type="PANTHER" id="PTHR43072">
    <property type="entry name" value="N-ACETYLTRANSFERASE"/>
    <property type="match status" value="1"/>
</dbReference>
<dbReference type="Gene3D" id="3.40.630.30">
    <property type="match status" value="1"/>
</dbReference>
<proteinExistence type="predicted"/>
<dbReference type="InterPro" id="IPR016181">
    <property type="entry name" value="Acyl_CoA_acyltransferase"/>
</dbReference>
<dbReference type="Proteomes" id="UP000301475">
    <property type="component" value="Chromosome"/>
</dbReference>
<keyword evidence="3" id="KW-1185">Reference proteome</keyword>
<evidence type="ECO:0000313" key="2">
    <source>
        <dbReference type="EMBL" id="QCT06498.1"/>
    </source>
</evidence>
<keyword evidence="2" id="KW-0808">Transferase</keyword>
<dbReference type="PANTHER" id="PTHR43072:SF36">
    <property type="entry name" value="RIBOSOMAL-PROTEIN-ALANINE ACETYLTRANSFERASE"/>
    <property type="match status" value="1"/>
</dbReference>
<evidence type="ECO:0000313" key="3">
    <source>
        <dbReference type="Proteomes" id="UP000301475"/>
    </source>
</evidence>
<evidence type="ECO:0000259" key="1">
    <source>
        <dbReference type="PROSITE" id="PS51186"/>
    </source>
</evidence>
<dbReference type="KEGG" id="ruj:E5Z56_03610"/>
<gene>
    <name evidence="2" type="ORF">E5Z56_03610</name>
</gene>
<sequence length="164" mass="19326">MENNIRKAVVEDLPYIKEIYNDAVRTSTATFDITEKGDDFFRTMFDEHSGKRIFYVYEKDNKAVAYVTLSKFSHRDAYDTTVELSVYVNKDYRHQHIATELMEFAINFAKECNDIYTIVSLITDENKESIHLHKKYGFQFCGKIKKAGVKFNRDLNVDIYQLIF</sequence>
<dbReference type="InterPro" id="IPR000182">
    <property type="entry name" value="GNAT_dom"/>
</dbReference>
<accession>A0A4P8Y024</accession>
<dbReference type="PROSITE" id="PS51186">
    <property type="entry name" value="GNAT"/>
    <property type="match status" value="1"/>
</dbReference>
<reference evidence="2 3" key="1">
    <citation type="submission" date="2019-04" db="EMBL/GenBank/DDBJ databases">
        <authorList>
            <person name="Embree M."/>
            <person name="Gaffney J.R."/>
        </authorList>
    </citation>
    <scope>NUCLEOTIDE SEQUENCE [LARGE SCALE GENOMIC DNA]</scope>
    <source>
        <strain evidence="2 3">JE7A12</strain>
    </source>
</reference>
<dbReference type="GO" id="GO:0016747">
    <property type="term" value="F:acyltransferase activity, transferring groups other than amino-acyl groups"/>
    <property type="evidence" value="ECO:0007669"/>
    <property type="project" value="InterPro"/>
</dbReference>
<dbReference type="EMBL" id="CP039381">
    <property type="protein sequence ID" value="QCT06498.1"/>
    <property type="molecule type" value="Genomic_DNA"/>
</dbReference>
<dbReference type="SUPFAM" id="SSF55729">
    <property type="entry name" value="Acyl-CoA N-acyltransferases (Nat)"/>
    <property type="match status" value="1"/>
</dbReference>